<dbReference type="PROSITE" id="PS00211">
    <property type="entry name" value="ABC_TRANSPORTER_1"/>
    <property type="match status" value="1"/>
</dbReference>
<name>A0A5N6ABF9_9ACTN</name>
<dbReference type="GO" id="GO:0005524">
    <property type="term" value="F:ATP binding"/>
    <property type="evidence" value="ECO:0007669"/>
    <property type="project" value="UniProtKB-KW"/>
</dbReference>
<dbReference type="Gene3D" id="3.40.50.300">
    <property type="entry name" value="P-loop containing nucleotide triphosphate hydrolases"/>
    <property type="match status" value="1"/>
</dbReference>
<comment type="caution">
    <text evidence="6">The sequence shown here is derived from an EMBL/GenBank/DDBJ whole genome shotgun (WGS) entry which is preliminary data.</text>
</comment>
<dbReference type="OrthoDB" id="9781246at2"/>
<evidence type="ECO:0000256" key="1">
    <source>
        <dbReference type="ARBA" id="ARBA00005417"/>
    </source>
</evidence>
<dbReference type="InterPro" id="IPR003439">
    <property type="entry name" value="ABC_transporter-like_ATP-bd"/>
</dbReference>
<dbReference type="Proteomes" id="UP000314251">
    <property type="component" value="Unassembled WGS sequence"/>
</dbReference>
<dbReference type="InterPro" id="IPR003593">
    <property type="entry name" value="AAA+_ATPase"/>
</dbReference>
<comment type="similarity">
    <text evidence="1">Belongs to the ABC transporter superfamily.</text>
</comment>
<keyword evidence="4 6" id="KW-0067">ATP-binding</keyword>
<dbReference type="Pfam" id="PF00005">
    <property type="entry name" value="ABC_tran"/>
    <property type="match status" value="1"/>
</dbReference>
<evidence type="ECO:0000256" key="4">
    <source>
        <dbReference type="ARBA" id="ARBA00022840"/>
    </source>
</evidence>
<dbReference type="GO" id="GO:0016887">
    <property type="term" value="F:ATP hydrolysis activity"/>
    <property type="evidence" value="ECO:0007669"/>
    <property type="project" value="InterPro"/>
</dbReference>
<keyword evidence="2" id="KW-0813">Transport</keyword>
<sequence length="314" mass="33458">MTEATIEVRGLRKRYGPLAAVDDLSFTVRPGRVTGFVGPNGAGKSTTMRVIMGLDRPDAGQALVSGRPYAQLPVPLCEIGALLDPAACHPGRSATDHLRWLAHTAGLPERRIAEVLTAVGLTDVARRPTGGYSLGMRQRLGIAVALLGDPPVLIFDEPVNGLDPQGIRWMRGLLNSLAAEGRAVLVSSHLMRELEGVADHLVVLSRGRAIADTTVAELIESVARGRVELRTERREEALAALTALGATVAVTGDDSLTVAGLPAERVARALAERSVPHRELGPHRPSLEEAYMEISREAVEFEPADLPFPGEVAP</sequence>
<protein>
    <submittedName>
        <fullName evidence="6">ATP-binding cassette domain-containing protein</fullName>
    </submittedName>
</protein>
<proteinExistence type="inferred from homology"/>
<dbReference type="PROSITE" id="PS50893">
    <property type="entry name" value="ABC_TRANSPORTER_2"/>
    <property type="match status" value="1"/>
</dbReference>
<keyword evidence="3" id="KW-0547">Nucleotide-binding</keyword>
<accession>A0A5N6ABF9</accession>
<feature type="domain" description="ABC transporter" evidence="5">
    <location>
        <begin position="6"/>
        <end position="231"/>
    </location>
</feature>
<reference evidence="6" key="1">
    <citation type="submission" date="2019-10" db="EMBL/GenBank/DDBJ databases">
        <title>Nonomuraea sp. nov., isolated from Phyllanthus amarus.</title>
        <authorList>
            <person name="Klykleung N."/>
            <person name="Tanasupawat S."/>
        </authorList>
    </citation>
    <scope>NUCLEOTIDE SEQUENCE [LARGE SCALE GENOMIC DNA]</scope>
    <source>
        <strain evidence="6">3MP-10</strain>
    </source>
</reference>
<dbReference type="PANTHER" id="PTHR43335">
    <property type="entry name" value="ABC TRANSPORTER, ATP-BINDING PROTEIN"/>
    <property type="match status" value="1"/>
</dbReference>
<dbReference type="SUPFAM" id="SSF52540">
    <property type="entry name" value="P-loop containing nucleoside triphosphate hydrolases"/>
    <property type="match status" value="1"/>
</dbReference>
<gene>
    <name evidence="6" type="ORF">FH607_013705</name>
</gene>
<evidence type="ECO:0000256" key="2">
    <source>
        <dbReference type="ARBA" id="ARBA00022448"/>
    </source>
</evidence>
<dbReference type="EMBL" id="VDLY02000008">
    <property type="protein sequence ID" value="KAB8165169.1"/>
    <property type="molecule type" value="Genomic_DNA"/>
</dbReference>
<dbReference type="InterPro" id="IPR027417">
    <property type="entry name" value="P-loop_NTPase"/>
</dbReference>
<dbReference type="RefSeq" id="WP_139668217.1">
    <property type="nucleotide sequence ID" value="NZ_VDLY02000008.1"/>
</dbReference>
<evidence type="ECO:0000313" key="6">
    <source>
        <dbReference type="EMBL" id="KAB8165169.1"/>
    </source>
</evidence>
<dbReference type="AlphaFoldDB" id="A0A5N6ABF9"/>
<dbReference type="PANTHER" id="PTHR43335:SF4">
    <property type="entry name" value="ABC TRANSPORTER, ATP-BINDING PROTEIN"/>
    <property type="match status" value="1"/>
</dbReference>
<dbReference type="SMART" id="SM00382">
    <property type="entry name" value="AAA"/>
    <property type="match status" value="1"/>
</dbReference>
<organism evidence="6 7">
    <name type="scientific">Streptomyces mimosae</name>
    <dbReference type="NCBI Taxonomy" id="2586635"/>
    <lineage>
        <taxon>Bacteria</taxon>
        <taxon>Bacillati</taxon>
        <taxon>Actinomycetota</taxon>
        <taxon>Actinomycetes</taxon>
        <taxon>Kitasatosporales</taxon>
        <taxon>Streptomycetaceae</taxon>
        <taxon>Streptomyces</taxon>
    </lineage>
</organism>
<evidence type="ECO:0000259" key="5">
    <source>
        <dbReference type="PROSITE" id="PS50893"/>
    </source>
</evidence>
<dbReference type="InterPro" id="IPR017871">
    <property type="entry name" value="ABC_transporter-like_CS"/>
</dbReference>
<evidence type="ECO:0000256" key="3">
    <source>
        <dbReference type="ARBA" id="ARBA00022741"/>
    </source>
</evidence>
<evidence type="ECO:0000313" key="7">
    <source>
        <dbReference type="Proteomes" id="UP000314251"/>
    </source>
</evidence>
<keyword evidence="7" id="KW-1185">Reference proteome</keyword>